<feature type="compositionally biased region" description="Pro residues" evidence="1">
    <location>
        <begin position="116"/>
        <end position="126"/>
    </location>
</feature>
<feature type="compositionally biased region" description="Basic and acidic residues" evidence="1">
    <location>
        <begin position="130"/>
        <end position="139"/>
    </location>
</feature>
<evidence type="ECO:0000256" key="1">
    <source>
        <dbReference type="SAM" id="MobiDB-lite"/>
    </source>
</evidence>
<keyword evidence="3" id="KW-1185">Reference proteome</keyword>
<dbReference type="OrthoDB" id="76567at2759"/>
<protein>
    <submittedName>
        <fullName evidence="2">Uncharacterized protein</fullName>
    </submittedName>
</protein>
<gene>
    <name evidence="2" type="ORF">P174DRAFT_449770</name>
</gene>
<dbReference type="RefSeq" id="XP_024683917.1">
    <property type="nucleotide sequence ID" value="XM_024828876.1"/>
</dbReference>
<name>A0A2I1CCG7_ASPN1</name>
<accession>A0A2I1CCG7</accession>
<dbReference type="GeneID" id="36536202"/>
<dbReference type="VEuPathDB" id="FungiDB:P174DRAFT_449770"/>
<evidence type="ECO:0000313" key="2">
    <source>
        <dbReference type="EMBL" id="PKX95322.1"/>
    </source>
</evidence>
<organism evidence="2 3">
    <name type="scientific">Aspergillus novofumigatus (strain IBT 16806)</name>
    <dbReference type="NCBI Taxonomy" id="1392255"/>
    <lineage>
        <taxon>Eukaryota</taxon>
        <taxon>Fungi</taxon>
        <taxon>Dikarya</taxon>
        <taxon>Ascomycota</taxon>
        <taxon>Pezizomycotina</taxon>
        <taxon>Eurotiomycetes</taxon>
        <taxon>Eurotiomycetidae</taxon>
        <taxon>Eurotiales</taxon>
        <taxon>Aspergillaceae</taxon>
        <taxon>Aspergillus</taxon>
        <taxon>Aspergillus subgen. Fumigati</taxon>
    </lineage>
</organism>
<proteinExistence type="predicted"/>
<reference evidence="3" key="1">
    <citation type="journal article" date="2018" name="Proc. Natl. Acad. Sci. U.S.A.">
        <title>Linking secondary metabolites to gene clusters through genome sequencing of six diverse Aspergillus species.</title>
        <authorList>
            <person name="Kaerboelling I."/>
            <person name="Vesth T.C."/>
            <person name="Frisvad J.C."/>
            <person name="Nybo J.L."/>
            <person name="Theobald S."/>
            <person name="Kuo A."/>
            <person name="Bowyer P."/>
            <person name="Matsuda Y."/>
            <person name="Mondo S."/>
            <person name="Lyhne E.K."/>
            <person name="Kogle M.E."/>
            <person name="Clum A."/>
            <person name="Lipzen A."/>
            <person name="Salamov A."/>
            <person name="Ngan C.Y."/>
            <person name="Daum C."/>
            <person name="Chiniquy J."/>
            <person name="Barry K."/>
            <person name="LaButti K."/>
            <person name="Haridas S."/>
            <person name="Simmons B.A."/>
            <person name="Magnuson J.K."/>
            <person name="Mortensen U.H."/>
            <person name="Larsen T.O."/>
            <person name="Grigoriev I.V."/>
            <person name="Baker S.E."/>
            <person name="Andersen M.R."/>
        </authorList>
    </citation>
    <scope>NUCLEOTIDE SEQUENCE [LARGE SCALE GENOMIC DNA]</scope>
    <source>
        <strain evidence="3">IBT 16806</strain>
    </source>
</reference>
<feature type="region of interest" description="Disordered" evidence="1">
    <location>
        <begin position="113"/>
        <end position="139"/>
    </location>
</feature>
<evidence type="ECO:0000313" key="3">
    <source>
        <dbReference type="Proteomes" id="UP000234474"/>
    </source>
</evidence>
<sequence length="139" mass="15774">MLSIGTHDVHQRWINRSVVEWALNSTINRAEADLLWGGVGAKGDQAFNPPSRQVAQGETRRWPTLVLEVGVSESMAKLRSNAKFWLDNSKWPNQVRHSRRRSKARATFEKWMLMPPNAPNPAPPHTSPHFAHDPSTHLL</sequence>
<dbReference type="AlphaFoldDB" id="A0A2I1CCG7"/>
<dbReference type="EMBL" id="MSZS01000003">
    <property type="protein sequence ID" value="PKX95322.1"/>
    <property type="molecule type" value="Genomic_DNA"/>
</dbReference>
<dbReference type="Proteomes" id="UP000234474">
    <property type="component" value="Unassembled WGS sequence"/>
</dbReference>
<comment type="caution">
    <text evidence="2">The sequence shown here is derived from an EMBL/GenBank/DDBJ whole genome shotgun (WGS) entry which is preliminary data.</text>
</comment>